<dbReference type="EMBL" id="QMDV01000001">
    <property type="protein sequence ID" value="RAU84338.1"/>
    <property type="molecule type" value="Genomic_DNA"/>
</dbReference>
<proteinExistence type="predicted"/>
<protein>
    <submittedName>
        <fullName evidence="3">CPBP family intramembrane metalloprotease</fullName>
    </submittedName>
</protein>
<feature type="transmembrane region" description="Helical" evidence="1">
    <location>
        <begin position="86"/>
        <end position="106"/>
    </location>
</feature>
<dbReference type="Proteomes" id="UP000251692">
    <property type="component" value="Unassembled WGS sequence"/>
</dbReference>
<dbReference type="Pfam" id="PF02517">
    <property type="entry name" value="Rce1-like"/>
    <property type="match status" value="1"/>
</dbReference>
<accession>A0A364RJC3</accession>
<feature type="transmembrane region" description="Helical" evidence="1">
    <location>
        <begin position="206"/>
        <end position="227"/>
    </location>
</feature>
<keyword evidence="1" id="KW-0472">Membrane</keyword>
<evidence type="ECO:0000256" key="1">
    <source>
        <dbReference type="SAM" id="Phobius"/>
    </source>
</evidence>
<feature type="domain" description="CAAX prenyl protease 2/Lysostaphin resistance protein A-like" evidence="2">
    <location>
        <begin position="142"/>
        <end position="246"/>
    </location>
</feature>
<evidence type="ECO:0000313" key="4">
    <source>
        <dbReference type="Proteomes" id="UP000251692"/>
    </source>
</evidence>
<keyword evidence="3" id="KW-0378">Hydrolase</keyword>
<name>A0A364RJC3_9BACT</name>
<organism evidence="3 4">
    <name type="scientific">Pontibacter arcticus</name>
    <dbReference type="NCBI Taxonomy" id="2080288"/>
    <lineage>
        <taxon>Bacteria</taxon>
        <taxon>Pseudomonadati</taxon>
        <taxon>Bacteroidota</taxon>
        <taxon>Cytophagia</taxon>
        <taxon>Cytophagales</taxon>
        <taxon>Hymenobacteraceae</taxon>
        <taxon>Pontibacter</taxon>
    </lineage>
</organism>
<feature type="transmembrane region" description="Helical" evidence="1">
    <location>
        <begin position="180"/>
        <end position="200"/>
    </location>
</feature>
<keyword evidence="1" id="KW-0812">Transmembrane</keyword>
<keyword evidence="1" id="KW-1133">Transmembrane helix</keyword>
<dbReference type="InterPro" id="IPR003675">
    <property type="entry name" value="Rce1/LyrA-like_dom"/>
</dbReference>
<dbReference type="AlphaFoldDB" id="A0A364RJC3"/>
<dbReference type="GO" id="GO:0006508">
    <property type="term" value="P:proteolysis"/>
    <property type="evidence" value="ECO:0007669"/>
    <property type="project" value="UniProtKB-KW"/>
</dbReference>
<evidence type="ECO:0000313" key="3">
    <source>
        <dbReference type="EMBL" id="RAU84338.1"/>
    </source>
</evidence>
<feature type="transmembrane region" description="Helical" evidence="1">
    <location>
        <begin position="23"/>
        <end position="42"/>
    </location>
</feature>
<dbReference type="GO" id="GO:0004175">
    <property type="term" value="F:endopeptidase activity"/>
    <property type="evidence" value="ECO:0007669"/>
    <property type="project" value="UniProtKB-ARBA"/>
</dbReference>
<dbReference type="RefSeq" id="WP_112304618.1">
    <property type="nucleotide sequence ID" value="NZ_QMDV01000001.1"/>
</dbReference>
<comment type="caution">
    <text evidence="3">The sequence shown here is derived from an EMBL/GenBank/DDBJ whole genome shotgun (WGS) entry which is preliminary data.</text>
</comment>
<sequence length="257" mass="29105">MATQQQSIKSDVLKPVWQKAFKFNWQLGCILIFLIGIPRFILVLQANVTGNYNLVPLVFLLMGLTPFLFLTKAGRQQIGMKKPEKYSWLVFSFLIGAAVCAVAFFVTEFLFSDTISNSFVYISKSYAVSRTGFSDADRLIYFIIYAVIGMSFSPIGEELFYRGVVHGSLAVNTSEYKASVLDSLAFAITHLAHFGIIYTLGKWEFLFLPALVWVFFMFVTSRIFFVCKQQTGSVWGAVASHAGFNLAMMYFIFYRIL</sequence>
<keyword evidence="3" id="KW-0645">Protease</keyword>
<reference evidence="3 4" key="2">
    <citation type="submission" date="2018-07" db="EMBL/GenBank/DDBJ databases">
        <title>Pontibacter sp. 2b14 genomic sequence and assembly.</title>
        <authorList>
            <person name="Du Z.-J."/>
        </authorList>
    </citation>
    <scope>NUCLEOTIDE SEQUENCE [LARGE SCALE GENOMIC DNA]</scope>
    <source>
        <strain evidence="3 4">2b14</strain>
    </source>
</reference>
<feature type="transmembrane region" description="Helical" evidence="1">
    <location>
        <begin position="139"/>
        <end position="160"/>
    </location>
</feature>
<dbReference type="OrthoDB" id="9782250at2"/>
<gene>
    <name evidence="3" type="ORF">DP923_04685</name>
</gene>
<keyword evidence="3" id="KW-0482">Metalloprotease</keyword>
<feature type="transmembrane region" description="Helical" evidence="1">
    <location>
        <begin position="54"/>
        <end position="74"/>
    </location>
</feature>
<feature type="transmembrane region" description="Helical" evidence="1">
    <location>
        <begin position="234"/>
        <end position="253"/>
    </location>
</feature>
<dbReference type="GO" id="GO:0008237">
    <property type="term" value="F:metallopeptidase activity"/>
    <property type="evidence" value="ECO:0007669"/>
    <property type="project" value="UniProtKB-KW"/>
</dbReference>
<reference evidence="3 4" key="1">
    <citation type="submission" date="2018-06" db="EMBL/GenBank/DDBJ databases">
        <authorList>
            <person name="Liu Z.-W."/>
        </authorList>
    </citation>
    <scope>NUCLEOTIDE SEQUENCE [LARGE SCALE GENOMIC DNA]</scope>
    <source>
        <strain evidence="3 4">2b14</strain>
    </source>
</reference>
<keyword evidence="4" id="KW-1185">Reference proteome</keyword>
<evidence type="ECO:0000259" key="2">
    <source>
        <dbReference type="Pfam" id="PF02517"/>
    </source>
</evidence>
<dbReference type="GO" id="GO:0080120">
    <property type="term" value="P:CAAX-box protein maturation"/>
    <property type="evidence" value="ECO:0007669"/>
    <property type="project" value="UniProtKB-ARBA"/>
</dbReference>